<keyword evidence="7" id="KW-0472">Membrane</keyword>
<accession>G0QIU4</accession>
<comment type="function">
    <text evidence="6">Component of the origin recognition complex (ORC) that binds origins of replication. DNA-binding is ATP-dependent, however specific DNA sequences that define origins of replication have not been identified so far. ORC is required to assemble the pre-replication complex necessary to initiate DNA replication.</text>
</comment>
<dbReference type="EMBL" id="GL983042">
    <property type="protein sequence ID" value="EGR34830.1"/>
    <property type="molecule type" value="Genomic_DNA"/>
</dbReference>
<name>G0QIU4_ICHMU</name>
<comment type="similarity">
    <text evidence="2 6">Belongs to the ORC1 family.</text>
</comment>
<dbReference type="OMA" id="KPAKIDY"/>
<dbReference type="Pfam" id="PF00004">
    <property type="entry name" value="AAA"/>
    <property type="match status" value="1"/>
</dbReference>
<dbReference type="eggNOG" id="KOG1514">
    <property type="taxonomic scope" value="Eukaryota"/>
</dbReference>
<organism evidence="9 10">
    <name type="scientific">Ichthyophthirius multifiliis</name>
    <name type="common">White spot disease agent</name>
    <name type="synonym">Ich</name>
    <dbReference type="NCBI Taxonomy" id="5932"/>
    <lineage>
        <taxon>Eukaryota</taxon>
        <taxon>Sar</taxon>
        <taxon>Alveolata</taxon>
        <taxon>Ciliophora</taxon>
        <taxon>Intramacronucleata</taxon>
        <taxon>Oligohymenophorea</taxon>
        <taxon>Hymenostomatida</taxon>
        <taxon>Ophryoglenina</taxon>
        <taxon>Ichthyophthirius</taxon>
    </lineage>
</organism>
<feature type="domain" description="AAA+ ATPase" evidence="8">
    <location>
        <begin position="50"/>
        <end position="215"/>
    </location>
</feature>
<dbReference type="Proteomes" id="UP000008983">
    <property type="component" value="Unassembled WGS sequence"/>
</dbReference>
<keyword evidence="6" id="KW-0067">ATP-binding</keyword>
<sequence length="440" mass="52083">MIHIKPLEDNFDLAIQMLQEYSLPEQIPCRDYEKKQIQEFIDQGLQNNGQTNCLYISGVPGIGKTASFLEVIRNIQKKEEFLFIHINAMNLSNPEHVYQLILQHIIGEYIGQLNITQTSSFSILNEVLTKGKFPQKYKQLNQYINHKNIVILLDELDFLVTQDQEVLYNLMEWPHHKQSKLTIIGIANTMNLPETLQNKIKSRMGALRLIFNQYTQSQIQKIIKYRLENVKNVFEDSAIQFATTKIAQSSTDLRKLLKILRKSIEICLKENQQKKLTFLFKFNIQIKLINYNIILFKRKYFNLFPFNLRLSLSLLLQKIKKEILISVIYPRFLFLFIFIFINFVNQIYERYLFMLNNLGEQKQLSLSQVNSVLNQLASLKILQIKEKLWTQKEIINCNLDPNKFQISNFVDKCITSQFEVDNVTNYLRDDDVYKNFQFQF</sequence>
<dbReference type="GO" id="GO:0016887">
    <property type="term" value="F:ATP hydrolysis activity"/>
    <property type="evidence" value="ECO:0007669"/>
    <property type="project" value="InterPro"/>
</dbReference>
<evidence type="ECO:0000313" key="9">
    <source>
        <dbReference type="EMBL" id="EGR34830.1"/>
    </source>
</evidence>
<evidence type="ECO:0000313" key="10">
    <source>
        <dbReference type="Proteomes" id="UP000008983"/>
    </source>
</evidence>
<keyword evidence="5 6" id="KW-0539">Nucleus</keyword>
<keyword evidence="9" id="KW-0560">Oxidoreductase</keyword>
<dbReference type="InterPro" id="IPR003959">
    <property type="entry name" value="ATPase_AAA_core"/>
</dbReference>
<keyword evidence="7" id="KW-0812">Transmembrane</keyword>
<dbReference type="GO" id="GO:0006270">
    <property type="term" value="P:DNA replication initiation"/>
    <property type="evidence" value="ECO:0007669"/>
    <property type="project" value="TreeGrafter"/>
</dbReference>
<dbReference type="GO" id="GO:0016491">
    <property type="term" value="F:oxidoreductase activity"/>
    <property type="evidence" value="ECO:0007669"/>
    <property type="project" value="UniProtKB-KW"/>
</dbReference>
<keyword evidence="3 6" id="KW-0235">DNA replication</keyword>
<dbReference type="RefSeq" id="XP_004040134.1">
    <property type="nucleotide sequence ID" value="XM_004040086.1"/>
</dbReference>
<keyword evidence="10" id="KW-1185">Reference proteome</keyword>
<dbReference type="Pfam" id="PF22606">
    <property type="entry name" value="Cdc6-ORC-like_ATPase_lid"/>
    <property type="match status" value="1"/>
</dbReference>
<dbReference type="GO" id="GO:0033314">
    <property type="term" value="P:mitotic DNA replication checkpoint signaling"/>
    <property type="evidence" value="ECO:0007669"/>
    <property type="project" value="TreeGrafter"/>
</dbReference>
<dbReference type="AlphaFoldDB" id="G0QIU4"/>
<dbReference type="InterPro" id="IPR054425">
    <property type="entry name" value="Cdc6_ORC1-like_ATPase_lid"/>
</dbReference>
<proteinExistence type="inferred from homology"/>
<keyword evidence="4 6" id="KW-0238">DNA-binding</keyword>
<keyword evidence="7" id="KW-1133">Transmembrane helix</keyword>
<evidence type="ECO:0000256" key="5">
    <source>
        <dbReference type="ARBA" id="ARBA00023242"/>
    </source>
</evidence>
<dbReference type="PANTHER" id="PTHR10763:SF23">
    <property type="entry name" value="ORIGIN RECOGNITION COMPLEX SUBUNIT 1"/>
    <property type="match status" value="1"/>
</dbReference>
<dbReference type="SUPFAM" id="SSF52540">
    <property type="entry name" value="P-loop containing nucleoside triphosphate hydrolases"/>
    <property type="match status" value="1"/>
</dbReference>
<dbReference type="InParanoid" id="G0QIU4"/>
<dbReference type="InterPro" id="IPR003593">
    <property type="entry name" value="AAA+_ATPase"/>
</dbReference>
<dbReference type="GO" id="GO:0005524">
    <property type="term" value="F:ATP binding"/>
    <property type="evidence" value="ECO:0007669"/>
    <property type="project" value="UniProtKB-KW"/>
</dbReference>
<keyword evidence="6" id="KW-0547">Nucleotide-binding</keyword>
<evidence type="ECO:0000256" key="7">
    <source>
        <dbReference type="SAM" id="Phobius"/>
    </source>
</evidence>
<gene>
    <name evidence="9" type="ORF">IMG5_000570</name>
</gene>
<dbReference type="Gene3D" id="3.40.50.300">
    <property type="entry name" value="P-loop containing nucleotide triphosphate hydrolases"/>
    <property type="match status" value="1"/>
</dbReference>
<feature type="transmembrane region" description="Helical" evidence="7">
    <location>
        <begin position="323"/>
        <end position="344"/>
    </location>
</feature>
<evidence type="ECO:0000259" key="8">
    <source>
        <dbReference type="SMART" id="SM00382"/>
    </source>
</evidence>
<dbReference type="GO" id="GO:0016740">
    <property type="term" value="F:transferase activity"/>
    <property type="evidence" value="ECO:0007669"/>
    <property type="project" value="UniProtKB-KW"/>
</dbReference>
<evidence type="ECO:0000256" key="3">
    <source>
        <dbReference type="ARBA" id="ARBA00022705"/>
    </source>
</evidence>
<protein>
    <recommendedName>
        <fullName evidence="6">Origin recognition complex subunit 1</fullName>
    </recommendedName>
</protein>
<dbReference type="STRING" id="857967.G0QIU4"/>
<dbReference type="OrthoDB" id="1926878at2759"/>
<dbReference type="InterPro" id="IPR050311">
    <property type="entry name" value="ORC1/CDC6"/>
</dbReference>
<dbReference type="PANTHER" id="PTHR10763">
    <property type="entry name" value="CELL DIVISION CONTROL PROTEIN 6-RELATED"/>
    <property type="match status" value="1"/>
</dbReference>
<keyword evidence="9" id="KW-0808">Transferase</keyword>
<reference evidence="9 10" key="1">
    <citation type="submission" date="2011-07" db="EMBL/GenBank/DDBJ databases">
        <authorList>
            <person name="Coyne R."/>
            <person name="Brami D."/>
            <person name="Johnson J."/>
            <person name="Hostetler J."/>
            <person name="Hannick L."/>
            <person name="Clark T."/>
            <person name="Cassidy-Hanley D."/>
            <person name="Inman J."/>
        </authorList>
    </citation>
    <scope>NUCLEOTIDE SEQUENCE [LARGE SCALE GENOMIC DNA]</scope>
    <source>
        <strain evidence="9 10">G5</strain>
    </source>
</reference>
<dbReference type="SMART" id="SM00382">
    <property type="entry name" value="AAA"/>
    <property type="match status" value="1"/>
</dbReference>
<comment type="subunit">
    <text evidence="6">ORC is composed of six subunits.</text>
</comment>
<comment type="subcellular location">
    <subcellularLocation>
        <location evidence="1 6">Nucleus</location>
    </subcellularLocation>
</comment>
<evidence type="ECO:0000256" key="1">
    <source>
        <dbReference type="ARBA" id="ARBA00004123"/>
    </source>
</evidence>
<evidence type="ECO:0000256" key="2">
    <source>
        <dbReference type="ARBA" id="ARBA00008398"/>
    </source>
</evidence>
<evidence type="ECO:0000256" key="6">
    <source>
        <dbReference type="RuleBase" id="RU365058"/>
    </source>
</evidence>
<evidence type="ECO:0000256" key="4">
    <source>
        <dbReference type="ARBA" id="ARBA00023125"/>
    </source>
</evidence>
<dbReference type="GO" id="GO:0005664">
    <property type="term" value="C:nuclear origin of replication recognition complex"/>
    <property type="evidence" value="ECO:0007669"/>
    <property type="project" value="TreeGrafter"/>
</dbReference>
<dbReference type="InterPro" id="IPR027417">
    <property type="entry name" value="P-loop_NTPase"/>
</dbReference>
<dbReference type="GO" id="GO:0003688">
    <property type="term" value="F:DNA replication origin binding"/>
    <property type="evidence" value="ECO:0007669"/>
    <property type="project" value="TreeGrafter"/>
</dbReference>
<dbReference type="GeneID" id="14911015"/>